<dbReference type="EMBL" id="CP076456">
    <property type="protein sequence ID" value="QWQ36683.1"/>
    <property type="molecule type" value="Genomic_DNA"/>
</dbReference>
<keyword evidence="2" id="KW-1185">Reference proteome</keyword>
<name>A0A975XL77_9MICC</name>
<dbReference type="AlphaFoldDB" id="A0A975XL77"/>
<gene>
    <name evidence="1" type="ORF">KG104_02405</name>
</gene>
<sequence>METNGSLPSLDQLRHRQTELVTALSVETSTSSLAALSTELESILEQIQQHGSQRM</sequence>
<reference evidence="1" key="1">
    <citation type="submission" date="2021-06" db="EMBL/GenBank/DDBJ databases">
        <title>Novel species in genus Arthrobacter.</title>
        <authorList>
            <person name="Zhang G."/>
        </authorList>
    </citation>
    <scope>NUCLEOTIDE SEQUENCE</scope>
    <source>
        <strain evidence="1">Zg-ZUI122</strain>
    </source>
</reference>
<dbReference type="Proteomes" id="UP000680588">
    <property type="component" value="Chromosome"/>
</dbReference>
<proteinExistence type="predicted"/>
<accession>A0A975XL77</accession>
<dbReference type="RefSeq" id="WP_207348494.1">
    <property type="nucleotide sequence ID" value="NZ_CP076456.1"/>
</dbReference>
<protein>
    <submittedName>
        <fullName evidence="1">Uncharacterized protein</fullName>
    </submittedName>
</protein>
<dbReference type="KEGG" id="asun:KG104_02405"/>
<organism evidence="1 2">
    <name type="scientific">Arthrobacter sunyaminii</name>
    <dbReference type="NCBI Taxonomy" id="2816859"/>
    <lineage>
        <taxon>Bacteria</taxon>
        <taxon>Bacillati</taxon>
        <taxon>Actinomycetota</taxon>
        <taxon>Actinomycetes</taxon>
        <taxon>Micrococcales</taxon>
        <taxon>Micrococcaceae</taxon>
        <taxon>Arthrobacter</taxon>
    </lineage>
</organism>
<evidence type="ECO:0000313" key="2">
    <source>
        <dbReference type="Proteomes" id="UP000680588"/>
    </source>
</evidence>
<evidence type="ECO:0000313" key="1">
    <source>
        <dbReference type="EMBL" id="QWQ36683.1"/>
    </source>
</evidence>